<sequence>MEKIILDVDTGIDDALAILLAVESGKLDLLGITTVNGNVPLDYVIKNTKKVLKHAGKESINVYKGANRPILIEPFHEYSVHGDDGMGGALKSVEVDTEDVPDIFAPDFIIEQAKRHQGELTLIMVGPLTNLALAIRKEPLLATWVKQVVVMGGLVSEAGKGNTLPTSEFNIYADAEAAKIVFHSGIPLKLVSLDVTKKTIITSKDIEKLKGTHYYDFVKECTAVYRKYSEENYGINGCALHDPLTVGVVLDPTLVKTASYFVDVETKSELSYGQTICDFGNLWGKEPNVEICLEVDSERFISMFIKTLKNTNN</sequence>
<comment type="caution">
    <text evidence="4">The sequence shown here is derived from an EMBL/GenBank/DDBJ whole genome shotgun (WGS) entry which is preliminary data.</text>
</comment>
<feature type="domain" description="Inosine/uridine-preferring nucleoside hydrolase" evidence="3">
    <location>
        <begin position="4"/>
        <end position="301"/>
    </location>
</feature>
<dbReference type="GO" id="GO:0006152">
    <property type="term" value="P:purine nucleoside catabolic process"/>
    <property type="evidence" value="ECO:0007669"/>
    <property type="project" value="TreeGrafter"/>
</dbReference>
<proteinExistence type="predicted"/>
<dbReference type="PANTHER" id="PTHR12304:SF4">
    <property type="entry name" value="URIDINE NUCLEOSIDASE"/>
    <property type="match status" value="1"/>
</dbReference>
<reference evidence="5" key="1">
    <citation type="submission" date="2017-11" db="EMBL/GenBank/DDBJ databases">
        <authorList>
            <person name="Zhu W."/>
        </authorList>
    </citation>
    <scope>NUCLEOTIDE SEQUENCE [LARGE SCALE GENOMIC DNA]</scope>
    <source>
        <strain evidence="5">CAU 1051</strain>
    </source>
</reference>
<dbReference type="InterPro" id="IPR023186">
    <property type="entry name" value="IUNH"/>
</dbReference>
<dbReference type="GO" id="GO:0005829">
    <property type="term" value="C:cytosol"/>
    <property type="evidence" value="ECO:0007669"/>
    <property type="project" value="TreeGrafter"/>
</dbReference>
<evidence type="ECO:0000256" key="2">
    <source>
        <dbReference type="ARBA" id="ARBA00023295"/>
    </source>
</evidence>
<keyword evidence="2" id="KW-0326">Glycosidase</keyword>
<evidence type="ECO:0000313" key="4">
    <source>
        <dbReference type="EMBL" id="RDW19807.1"/>
    </source>
</evidence>
<dbReference type="Pfam" id="PF01156">
    <property type="entry name" value="IU_nuc_hydro"/>
    <property type="match status" value="1"/>
</dbReference>
<gene>
    <name evidence="4" type="ORF">CWR45_06995</name>
</gene>
<dbReference type="AlphaFoldDB" id="A0A3D8PW93"/>
<keyword evidence="1 4" id="KW-0378">Hydrolase</keyword>
<evidence type="ECO:0000313" key="5">
    <source>
        <dbReference type="Proteomes" id="UP000256520"/>
    </source>
</evidence>
<dbReference type="InterPro" id="IPR001910">
    <property type="entry name" value="Inosine/uridine_hydrolase_dom"/>
</dbReference>
<accession>A0A3D8PW93</accession>
<protein>
    <submittedName>
        <fullName evidence="4">Nucleoside hydrolase</fullName>
    </submittedName>
</protein>
<dbReference type="Proteomes" id="UP000256520">
    <property type="component" value="Unassembled WGS sequence"/>
</dbReference>
<evidence type="ECO:0000256" key="1">
    <source>
        <dbReference type="ARBA" id="ARBA00022801"/>
    </source>
</evidence>
<name>A0A3D8PW93_9BACI</name>
<keyword evidence="5" id="KW-1185">Reference proteome</keyword>
<dbReference type="Gene3D" id="3.90.245.10">
    <property type="entry name" value="Ribonucleoside hydrolase-like"/>
    <property type="match status" value="1"/>
</dbReference>
<organism evidence="4 5">
    <name type="scientific">Oceanobacillus chungangensis</name>
    <dbReference type="NCBI Taxonomy" id="1229152"/>
    <lineage>
        <taxon>Bacteria</taxon>
        <taxon>Bacillati</taxon>
        <taxon>Bacillota</taxon>
        <taxon>Bacilli</taxon>
        <taxon>Bacillales</taxon>
        <taxon>Bacillaceae</taxon>
        <taxon>Oceanobacillus</taxon>
    </lineage>
</organism>
<dbReference type="PANTHER" id="PTHR12304">
    <property type="entry name" value="INOSINE-URIDINE PREFERRING NUCLEOSIDE HYDROLASE"/>
    <property type="match status" value="1"/>
</dbReference>
<dbReference type="OrthoDB" id="9797882at2"/>
<dbReference type="InterPro" id="IPR036452">
    <property type="entry name" value="Ribo_hydro-like"/>
</dbReference>
<dbReference type="GO" id="GO:0008477">
    <property type="term" value="F:purine nucleosidase activity"/>
    <property type="evidence" value="ECO:0007669"/>
    <property type="project" value="TreeGrafter"/>
</dbReference>
<evidence type="ECO:0000259" key="3">
    <source>
        <dbReference type="Pfam" id="PF01156"/>
    </source>
</evidence>
<dbReference type="RefSeq" id="WP_115749155.1">
    <property type="nucleotide sequence ID" value="NZ_PIOD01000006.1"/>
</dbReference>
<dbReference type="EMBL" id="PIOD01000006">
    <property type="protein sequence ID" value="RDW19807.1"/>
    <property type="molecule type" value="Genomic_DNA"/>
</dbReference>
<dbReference type="SUPFAM" id="SSF53590">
    <property type="entry name" value="Nucleoside hydrolase"/>
    <property type="match status" value="1"/>
</dbReference>